<dbReference type="InterPro" id="IPR036969">
    <property type="entry name" value="Citrate_synthase_sf"/>
</dbReference>
<organism evidence="3">
    <name type="scientific">human gut metagenome</name>
    <dbReference type="NCBI Taxonomy" id="408170"/>
    <lineage>
        <taxon>unclassified sequences</taxon>
        <taxon>metagenomes</taxon>
        <taxon>organismal metagenomes</taxon>
    </lineage>
</organism>
<dbReference type="InterPro" id="IPR016143">
    <property type="entry name" value="Citrate_synth-like_sm_a-sub"/>
</dbReference>
<dbReference type="PRINTS" id="PR00143">
    <property type="entry name" value="CITRTSNTHASE"/>
</dbReference>
<protein>
    <submittedName>
        <fullName evidence="3">Citrate synthase</fullName>
        <ecNumber evidence="3">2.3.3.-</ecNumber>
    </submittedName>
</protein>
<dbReference type="AlphaFoldDB" id="K1SDE2"/>
<keyword evidence="3" id="KW-0012">Acyltransferase</keyword>
<evidence type="ECO:0000313" key="3">
    <source>
        <dbReference type="EMBL" id="EKC55533.1"/>
    </source>
</evidence>
<dbReference type="EC" id="2.3.3.-" evidence="3"/>
<comment type="caution">
    <text evidence="3">The sequence shown here is derived from an EMBL/GenBank/DDBJ whole genome shotgun (WGS) entry which is preliminary data.</text>
</comment>
<dbReference type="Gene3D" id="1.10.580.10">
    <property type="entry name" value="Citrate Synthase, domain 1"/>
    <property type="match status" value="1"/>
</dbReference>
<dbReference type="GO" id="GO:0005829">
    <property type="term" value="C:cytosol"/>
    <property type="evidence" value="ECO:0007669"/>
    <property type="project" value="TreeGrafter"/>
</dbReference>
<sequence>ILHGAVKKLALAEGHNDEFDLYERVERLAPKVIGRKRKIYKGVAANVDFYSGLLYSLLDIPCELYTPLFATARITGWSAHRLEELINCGKIIRPAYMSISENKEYVDLKDR</sequence>
<dbReference type="GO" id="GO:0006099">
    <property type="term" value="P:tricarboxylic acid cycle"/>
    <property type="evidence" value="ECO:0007669"/>
    <property type="project" value="TreeGrafter"/>
</dbReference>
<accession>K1SDE2</accession>
<feature type="non-terminal residue" evidence="3">
    <location>
        <position position="1"/>
    </location>
</feature>
<comment type="similarity">
    <text evidence="1">Belongs to the citrate synthase family.</text>
</comment>
<keyword evidence="2 3" id="KW-0808">Transferase</keyword>
<dbReference type="InterPro" id="IPR002020">
    <property type="entry name" value="Citrate_synthase"/>
</dbReference>
<gene>
    <name evidence="3" type="ORF">LEA_15297</name>
</gene>
<dbReference type="GO" id="GO:0046912">
    <property type="term" value="F:acyltransferase activity, acyl groups converted into alkyl on transfer"/>
    <property type="evidence" value="ECO:0007669"/>
    <property type="project" value="InterPro"/>
</dbReference>
<dbReference type="Pfam" id="PF00285">
    <property type="entry name" value="Citrate_synt"/>
    <property type="match status" value="1"/>
</dbReference>
<dbReference type="PANTHER" id="PTHR11739">
    <property type="entry name" value="CITRATE SYNTHASE"/>
    <property type="match status" value="1"/>
</dbReference>
<name>K1SDE2_9ZZZZ</name>
<dbReference type="PANTHER" id="PTHR11739:SF4">
    <property type="entry name" value="CITRATE SYNTHASE, PEROXISOMAL"/>
    <property type="match status" value="1"/>
</dbReference>
<dbReference type="SUPFAM" id="SSF48256">
    <property type="entry name" value="Citrate synthase"/>
    <property type="match status" value="1"/>
</dbReference>
<proteinExistence type="inferred from homology"/>
<dbReference type="GO" id="GO:0005975">
    <property type="term" value="P:carbohydrate metabolic process"/>
    <property type="evidence" value="ECO:0007669"/>
    <property type="project" value="TreeGrafter"/>
</dbReference>
<evidence type="ECO:0000256" key="2">
    <source>
        <dbReference type="ARBA" id="ARBA00022679"/>
    </source>
</evidence>
<dbReference type="EMBL" id="AJWY01010442">
    <property type="protein sequence ID" value="EKC55533.1"/>
    <property type="molecule type" value="Genomic_DNA"/>
</dbReference>
<dbReference type="InterPro" id="IPR016142">
    <property type="entry name" value="Citrate_synth-like_lrg_a-sub"/>
</dbReference>
<evidence type="ECO:0000256" key="1">
    <source>
        <dbReference type="ARBA" id="ARBA00010566"/>
    </source>
</evidence>
<reference evidence="3" key="1">
    <citation type="journal article" date="2013" name="Environ. Microbiol.">
        <title>Microbiota from the distal guts of lean and obese adolescents exhibit partial functional redundancy besides clear differences in community structure.</title>
        <authorList>
            <person name="Ferrer M."/>
            <person name="Ruiz A."/>
            <person name="Lanza F."/>
            <person name="Haange S.B."/>
            <person name="Oberbach A."/>
            <person name="Till H."/>
            <person name="Bargiela R."/>
            <person name="Campoy C."/>
            <person name="Segura M.T."/>
            <person name="Richter M."/>
            <person name="von Bergen M."/>
            <person name="Seifert J."/>
            <person name="Suarez A."/>
        </authorList>
    </citation>
    <scope>NUCLEOTIDE SEQUENCE</scope>
</reference>
<dbReference type="Gene3D" id="1.10.230.10">
    <property type="entry name" value="Cytochrome P450-Terp, domain 2"/>
    <property type="match status" value="1"/>
</dbReference>